<sequence length="546" mass="59225">MSNLTIKKNSSILLNGKNKINIVTTKGPFRIKVNKITTKTTLKTKYKATTPAPIVIKLTRLTTQKPKTTTRGYTVRPTRKHIRNKTTRPNVNTSSSYKQKLKPTVHRITTKWSDSPDISEIKQNWYEDGVPYPNPNPEISSFSPPVSLSSISPLSTDFVDNVNYPNLNPEISSFSPPISLGDLSSISPLSNDFVDNANYPSPMPEVSSYSPSYSISDVPSIAQDVPEIPDLPSSTPGSTTAVSNPINVFNLDMVPDRTKQASGNGSPCPEVHISSSVLSRQQRQDCSDLNLVINSHFHQNQNGGGTRNPAISTYDAPEEVAEDPLVDAGEGVGSAADPGVGSAADPGVGTAGNAGTVNADSGGGVANTAGTQAAAPPAGGTGGTGGTGGAGDDGGGGLKFPDLKNLFDAIGYLWNKLGHLLSFLKNPYLYIVPIVFFFTVGFLTILALFPWWIPLLVLYLGIKSHKKPKDTVSFYKHVHKPIHHADGWFWNHQTKTWQNVQDFAHTKRVDGDKRIDDISKLIKNIRNKYANNNTSVQSWKRRRKPK</sequence>
<keyword evidence="2" id="KW-0812">Transmembrane</keyword>
<proteinExistence type="predicted"/>
<accession>A0AAV8WLK9</accession>
<dbReference type="AlphaFoldDB" id="A0AAV8WLK9"/>
<feature type="compositionally biased region" description="Low complexity" evidence="1">
    <location>
        <begin position="366"/>
        <end position="378"/>
    </location>
</feature>
<gene>
    <name evidence="3" type="ORF">NQ314_020448</name>
</gene>
<dbReference type="EMBL" id="JANEYF010005719">
    <property type="protein sequence ID" value="KAJ8927172.1"/>
    <property type="molecule type" value="Genomic_DNA"/>
</dbReference>
<reference evidence="3" key="1">
    <citation type="journal article" date="2023" name="Insect Mol. Biol.">
        <title>Genome sequencing provides insights into the evolution of gene families encoding plant cell wall-degrading enzymes in longhorned beetles.</title>
        <authorList>
            <person name="Shin N.R."/>
            <person name="Okamura Y."/>
            <person name="Kirsch R."/>
            <person name="Pauchet Y."/>
        </authorList>
    </citation>
    <scope>NUCLEOTIDE SEQUENCE</scope>
    <source>
        <strain evidence="3">RBIC_L_NR</strain>
    </source>
</reference>
<comment type="caution">
    <text evidence="3">The sequence shown here is derived from an EMBL/GenBank/DDBJ whole genome shotgun (WGS) entry which is preliminary data.</text>
</comment>
<evidence type="ECO:0000256" key="1">
    <source>
        <dbReference type="SAM" id="MobiDB-lite"/>
    </source>
</evidence>
<dbReference type="Proteomes" id="UP001162156">
    <property type="component" value="Unassembled WGS sequence"/>
</dbReference>
<keyword evidence="2" id="KW-0472">Membrane</keyword>
<evidence type="ECO:0000313" key="3">
    <source>
        <dbReference type="EMBL" id="KAJ8927172.1"/>
    </source>
</evidence>
<organism evidence="3 4">
    <name type="scientific">Rhamnusium bicolor</name>
    <dbReference type="NCBI Taxonomy" id="1586634"/>
    <lineage>
        <taxon>Eukaryota</taxon>
        <taxon>Metazoa</taxon>
        <taxon>Ecdysozoa</taxon>
        <taxon>Arthropoda</taxon>
        <taxon>Hexapoda</taxon>
        <taxon>Insecta</taxon>
        <taxon>Pterygota</taxon>
        <taxon>Neoptera</taxon>
        <taxon>Endopterygota</taxon>
        <taxon>Coleoptera</taxon>
        <taxon>Polyphaga</taxon>
        <taxon>Cucujiformia</taxon>
        <taxon>Chrysomeloidea</taxon>
        <taxon>Cerambycidae</taxon>
        <taxon>Lepturinae</taxon>
        <taxon>Rhagiini</taxon>
        <taxon>Rhamnusium</taxon>
    </lineage>
</organism>
<evidence type="ECO:0000313" key="4">
    <source>
        <dbReference type="Proteomes" id="UP001162156"/>
    </source>
</evidence>
<keyword evidence="4" id="KW-1185">Reference proteome</keyword>
<protein>
    <submittedName>
        <fullName evidence="3">Uncharacterized protein</fullName>
    </submittedName>
</protein>
<feature type="compositionally biased region" description="Gly residues" evidence="1">
    <location>
        <begin position="379"/>
        <end position="390"/>
    </location>
</feature>
<keyword evidence="2" id="KW-1133">Transmembrane helix</keyword>
<evidence type="ECO:0000256" key="2">
    <source>
        <dbReference type="SAM" id="Phobius"/>
    </source>
</evidence>
<feature type="region of interest" description="Disordered" evidence="1">
    <location>
        <begin position="365"/>
        <end position="390"/>
    </location>
</feature>
<feature type="transmembrane region" description="Helical" evidence="2">
    <location>
        <begin position="428"/>
        <end position="460"/>
    </location>
</feature>
<name>A0AAV8WLK9_9CUCU</name>